<dbReference type="AlphaFoldDB" id="A0A9E8RZP1"/>
<accession>A0A9E8RZP1</accession>
<evidence type="ECO:0000313" key="3">
    <source>
        <dbReference type="Proteomes" id="UP001164726"/>
    </source>
</evidence>
<reference evidence="2" key="1">
    <citation type="submission" date="2022-09" db="EMBL/GenBank/DDBJ databases">
        <title>Complete Genomes of Fervidibacillus albus and Fervidibacillus halotolerans isolated from tidal flat sediments.</title>
        <authorList>
            <person name="Kwon K.K."/>
            <person name="Yang S.-H."/>
            <person name="Park M.J."/>
            <person name="Oh H.-M."/>
        </authorList>
    </citation>
    <scope>NUCLEOTIDE SEQUENCE</scope>
    <source>
        <strain evidence="2">MEBiC13594</strain>
    </source>
</reference>
<keyword evidence="1" id="KW-0812">Transmembrane</keyword>
<feature type="transmembrane region" description="Helical" evidence="1">
    <location>
        <begin position="21"/>
        <end position="39"/>
    </location>
</feature>
<keyword evidence="1" id="KW-1133">Transmembrane helix</keyword>
<keyword evidence="1" id="KW-0472">Membrane</keyword>
<proteinExistence type="predicted"/>
<feature type="transmembrane region" description="Helical" evidence="1">
    <location>
        <begin position="124"/>
        <end position="151"/>
    </location>
</feature>
<protein>
    <submittedName>
        <fullName evidence="2">ABC transporter permease</fullName>
    </submittedName>
</protein>
<feature type="transmembrane region" description="Helical" evidence="1">
    <location>
        <begin position="84"/>
        <end position="103"/>
    </location>
</feature>
<feature type="transmembrane region" description="Helical" evidence="1">
    <location>
        <begin position="237"/>
        <end position="258"/>
    </location>
</feature>
<dbReference type="KEGG" id="fhl:OE105_04315"/>
<feature type="transmembrane region" description="Helical" evidence="1">
    <location>
        <begin position="461"/>
        <end position="478"/>
    </location>
</feature>
<feature type="transmembrane region" description="Helical" evidence="1">
    <location>
        <begin position="388"/>
        <end position="413"/>
    </location>
</feature>
<feature type="transmembrane region" description="Helical" evidence="1">
    <location>
        <begin position="163"/>
        <end position="183"/>
    </location>
</feature>
<gene>
    <name evidence="2" type="ORF">OE105_04315</name>
</gene>
<evidence type="ECO:0000256" key="1">
    <source>
        <dbReference type="SAM" id="Phobius"/>
    </source>
</evidence>
<organism evidence="2 3">
    <name type="scientific">Fervidibacillus halotolerans</name>
    <dbReference type="NCBI Taxonomy" id="2980027"/>
    <lineage>
        <taxon>Bacteria</taxon>
        <taxon>Bacillati</taxon>
        <taxon>Bacillota</taxon>
        <taxon>Bacilli</taxon>
        <taxon>Bacillales</taxon>
        <taxon>Bacillaceae</taxon>
        <taxon>Fervidibacillus</taxon>
    </lineage>
</organism>
<feature type="transmembrane region" description="Helical" evidence="1">
    <location>
        <begin position="503"/>
        <end position="524"/>
    </location>
</feature>
<dbReference type="Proteomes" id="UP001164726">
    <property type="component" value="Chromosome"/>
</dbReference>
<dbReference type="EMBL" id="CP106877">
    <property type="protein sequence ID" value="WAA13349.1"/>
    <property type="molecule type" value="Genomic_DNA"/>
</dbReference>
<name>A0A9E8RZP1_9BACI</name>
<feature type="transmembrane region" description="Helical" evidence="1">
    <location>
        <begin position="195"/>
        <end position="211"/>
    </location>
</feature>
<sequence>MLIKGTGQLTKLLFRKDRVKIIVWLTILLAVSLAAAFAYPNVYKTEQDIMAFGLTVENPAMVAMIGPGYDLEDYSTATMFAHEMLLFTSIAVIVMNILFVGRATRADEEEGQLELVRSYPVGRLSYLSAAVIEALIVNLILAFVIAFGLFLSGLDGMDLESTMLYGSILGSIGFAFAGFTALFSQLAETSRGTNVFSFGFLLIAYFLRAIGDIESEVLSFLSPLGWIVRAYVFTENAWWPVFLSFITAILTIGLAYYLNSIRDMGTGFLPERKGRKRASGFLKTMFGFLLRQQRLNIFAWAFGIFLLSASFGSIMGELESYFADVDLIKAFLGEYPNESLTNQFLSLLIGIMALFSVIPAIMSVLKLKSEEFQNRTEFFYSRAVSRPFLFSHYFLFGLIVTVVVQMMIPLGLWSTGSVLKEMGVPFNDLMKASLAYIPALWIYVSLTAFIIGWFPKLSNVVWIYFGYSFIVLYLKELLKLPDWLVNISVVEHVPNFLTEDGNLLPLFLLMGIALLLYIIGIVGYKRRDIVG</sequence>
<feature type="transmembrane region" description="Helical" evidence="1">
    <location>
        <begin position="344"/>
        <end position="367"/>
    </location>
</feature>
<feature type="transmembrane region" description="Helical" evidence="1">
    <location>
        <begin position="433"/>
        <end position="454"/>
    </location>
</feature>
<evidence type="ECO:0000313" key="2">
    <source>
        <dbReference type="EMBL" id="WAA13349.1"/>
    </source>
</evidence>
<dbReference type="RefSeq" id="WP_275421509.1">
    <property type="nucleotide sequence ID" value="NZ_CP106877.1"/>
</dbReference>
<keyword evidence="3" id="KW-1185">Reference proteome</keyword>
<feature type="transmembrane region" description="Helical" evidence="1">
    <location>
        <begin position="295"/>
        <end position="315"/>
    </location>
</feature>